<feature type="region of interest" description="Disordered" evidence="1">
    <location>
        <begin position="221"/>
        <end position="245"/>
    </location>
</feature>
<dbReference type="Pfam" id="PF09844">
    <property type="entry name" value="DUF2071"/>
    <property type="match status" value="1"/>
</dbReference>
<evidence type="ECO:0000313" key="2">
    <source>
        <dbReference type="EMBL" id="PKW27840.1"/>
    </source>
</evidence>
<proteinExistence type="predicted"/>
<organism evidence="2 3">
    <name type="scientific">Phycicoccus duodecadis</name>
    <dbReference type="NCBI Taxonomy" id="173053"/>
    <lineage>
        <taxon>Bacteria</taxon>
        <taxon>Bacillati</taxon>
        <taxon>Actinomycetota</taxon>
        <taxon>Actinomycetes</taxon>
        <taxon>Micrococcales</taxon>
        <taxon>Intrasporangiaceae</taxon>
        <taxon>Phycicoccus</taxon>
    </lineage>
</organism>
<keyword evidence="3" id="KW-1185">Reference proteome</keyword>
<evidence type="ECO:0000313" key="3">
    <source>
        <dbReference type="Proteomes" id="UP000233781"/>
    </source>
</evidence>
<dbReference type="PANTHER" id="PTHR39186">
    <property type="entry name" value="DUF2071 FAMILY PROTEIN"/>
    <property type="match status" value="1"/>
</dbReference>
<dbReference type="Proteomes" id="UP000233781">
    <property type="component" value="Unassembled WGS sequence"/>
</dbReference>
<dbReference type="InterPro" id="IPR023375">
    <property type="entry name" value="ADC_dom_sf"/>
</dbReference>
<dbReference type="AlphaFoldDB" id="A0A2N3YLW0"/>
<reference evidence="2 3" key="1">
    <citation type="submission" date="2017-12" db="EMBL/GenBank/DDBJ databases">
        <title>Sequencing the genomes of 1000 Actinobacteria strains.</title>
        <authorList>
            <person name="Klenk H.-P."/>
        </authorList>
    </citation>
    <scope>NUCLEOTIDE SEQUENCE [LARGE SCALE GENOMIC DNA]</scope>
    <source>
        <strain evidence="2 3">DSM 12806</strain>
    </source>
</reference>
<evidence type="ECO:0008006" key="4">
    <source>
        <dbReference type="Google" id="ProtNLM"/>
    </source>
</evidence>
<dbReference type="SUPFAM" id="SSF160104">
    <property type="entry name" value="Acetoacetate decarboxylase-like"/>
    <property type="match status" value="1"/>
</dbReference>
<evidence type="ECO:0000256" key="1">
    <source>
        <dbReference type="SAM" id="MobiDB-lite"/>
    </source>
</evidence>
<protein>
    <recommendedName>
        <fullName evidence="4">DUF2071 domain-containing protein</fullName>
    </recommendedName>
</protein>
<dbReference type="EMBL" id="PJNE01000001">
    <property type="protein sequence ID" value="PKW27840.1"/>
    <property type="molecule type" value="Genomic_DNA"/>
</dbReference>
<dbReference type="InterPro" id="IPR018644">
    <property type="entry name" value="DUF2071"/>
</dbReference>
<dbReference type="RefSeq" id="WP_245862443.1">
    <property type="nucleotide sequence ID" value="NZ_PJNE01000001.1"/>
</dbReference>
<comment type="caution">
    <text evidence="2">The sequence shown here is derived from an EMBL/GenBank/DDBJ whole genome shotgun (WGS) entry which is preliminary data.</text>
</comment>
<dbReference type="PANTHER" id="PTHR39186:SF1">
    <property type="entry name" value="DUF2071 DOMAIN-CONTAINING PROTEIN"/>
    <property type="match status" value="1"/>
</dbReference>
<gene>
    <name evidence="2" type="ORF">ATL31_2691</name>
</gene>
<accession>A0A2N3YLW0</accession>
<sequence length="245" mass="27121">MPFDPLPPPLVGPRSMNQQWLDITFVHWAVDPAVVAPHLPAGTRPDVLDGATYVGLIPFRMVGAGLGRGPAVPWLGTFLETNVRLYSVDDQGRHGVVFASLEASRLPVVLAARALVGTPYTWARMRESRRGERRQYDSTRRWPAPRGAHSRMVVEVGEAVAEPTPEEHFVTARFGLHTRIAGRTWWIPNTHEPWPLRRATLVTLEDELVEAAGFPGLAATPPSSVLHSRGTATEFGMPRRLARPR</sequence>
<name>A0A2N3YLW0_9MICO</name>